<feature type="domain" description="Pilus formation protein N-terminal" evidence="2">
    <location>
        <begin position="30"/>
        <end position="98"/>
    </location>
</feature>
<dbReference type="Pfam" id="PF13629">
    <property type="entry name" value="T2SS-T3SS_pil_N"/>
    <property type="match status" value="1"/>
</dbReference>
<comment type="caution">
    <text evidence="3">The sequence shown here is derived from an EMBL/GenBank/DDBJ whole genome shotgun (WGS) entry which is preliminary data.</text>
</comment>
<name>A0ABQ5UQA1_9HYPH</name>
<evidence type="ECO:0000259" key="2">
    <source>
        <dbReference type="Pfam" id="PF13629"/>
    </source>
</evidence>
<proteinExistence type="predicted"/>
<dbReference type="EMBL" id="BSNI01000002">
    <property type="protein sequence ID" value="GLQ17448.1"/>
    <property type="molecule type" value="Genomic_DNA"/>
</dbReference>
<protein>
    <recommendedName>
        <fullName evidence="2">Pilus formation protein N-terminal domain-containing protein</fullName>
    </recommendedName>
</protein>
<dbReference type="Proteomes" id="UP001161405">
    <property type="component" value="Unassembled WGS sequence"/>
</dbReference>
<feature type="chain" id="PRO_5046299424" description="Pilus formation protein N-terminal domain-containing protein" evidence="1">
    <location>
        <begin position="26"/>
        <end position="155"/>
    </location>
</feature>
<evidence type="ECO:0000313" key="4">
    <source>
        <dbReference type="Proteomes" id="UP001161405"/>
    </source>
</evidence>
<dbReference type="RefSeq" id="WP_284363607.1">
    <property type="nucleotide sequence ID" value="NZ_BSNI01000002.1"/>
</dbReference>
<reference evidence="3" key="1">
    <citation type="journal article" date="2014" name="Int. J. Syst. Evol. Microbiol.">
        <title>Complete genome of a new Firmicutes species belonging to the dominant human colonic microbiota ('Ruminococcus bicirculans') reveals two chromosomes and a selective capacity to utilize plant glucans.</title>
        <authorList>
            <consortium name="NISC Comparative Sequencing Program"/>
            <person name="Wegmann U."/>
            <person name="Louis P."/>
            <person name="Goesmann A."/>
            <person name="Henrissat B."/>
            <person name="Duncan S.H."/>
            <person name="Flint H.J."/>
        </authorList>
    </citation>
    <scope>NUCLEOTIDE SEQUENCE</scope>
    <source>
        <strain evidence="3">NBRC 107169</strain>
    </source>
</reference>
<keyword evidence="4" id="KW-1185">Reference proteome</keyword>
<reference evidence="3" key="2">
    <citation type="submission" date="2023-01" db="EMBL/GenBank/DDBJ databases">
        <title>Draft genome sequence of Maritalea porphyrae strain NBRC 107169.</title>
        <authorList>
            <person name="Sun Q."/>
            <person name="Mori K."/>
        </authorList>
    </citation>
    <scope>NUCLEOTIDE SEQUENCE</scope>
    <source>
        <strain evidence="3">NBRC 107169</strain>
    </source>
</reference>
<organism evidence="3 4">
    <name type="scientific">Maritalea porphyrae</name>
    <dbReference type="NCBI Taxonomy" id="880732"/>
    <lineage>
        <taxon>Bacteria</taxon>
        <taxon>Pseudomonadati</taxon>
        <taxon>Pseudomonadota</taxon>
        <taxon>Alphaproteobacteria</taxon>
        <taxon>Hyphomicrobiales</taxon>
        <taxon>Devosiaceae</taxon>
        <taxon>Maritalea</taxon>
    </lineage>
</organism>
<accession>A0ABQ5UQA1</accession>
<dbReference type="InterPro" id="IPR032789">
    <property type="entry name" value="T2SS-T3SS_pil_N"/>
</dbReference>
<evidence type="ECO:0000256" key="1">
    <source>
        <dbReference type="SAM" id="SignalP"/>
    </source>
</evidence>
<feature type="signal peptide" evidence="1">
    <location>
        <begin position="1"/>
        <end position="25"/>
    </location>
</feature>
<sequence>MAFAKFVAQLSAGVLGITIATASYAAETQNEISVMMNMARILRLPSAASTVVIGNPVIADATIQDPQTLVLTGKGYGSTNLIALDAVGNPIADLIINVGADSSSLVTVFMGSAKTSVSCAPNCQPMALGGDHPDFVSDVAKSHKEAASVGKDSGS</sequence>
<keyword evidence="1" id="KW-0732">Signal</keyword>
<evidence type="ECO:0000313" key="3">
    <source>
        <dbReference type="EMBL" id="GLQ17448.1"/>
    </source>
</evidence>
<gene>
    <name evidence="3" type="ORF">GCM10007879_16970</name>
</gene>